<dbReference type="Gene3D" id="2.10.109.10">
    <property type="entry name" value="Umud Fragment, subunit A"/>
    <property type="match status" value="1"/>
</dbReference>
<protein>
    <recommendedName>
        <fullName evidence="4">Peptidase S26 domain-containing protein</fullName>
    </recommendedName>
</protein>
<dbReference type="GO" id="GO:0005886">
    <property type="term" value="C:plasma membrane"/>
    <property type="evidence" value="ECO:0007669"/>
    <property type="project" value="UniProtKB-SubCell"/>
</dbReference>
<name>A0A5S4FAB3_9ACTN</name>
<dbReference type="InterPro" id="IPR036286">
    <property type="entry name" value="LexA/Signal_pep-like_sf"/>
</dbReference>
<dbReference type="GO" id="GO:0004252">
    <property type="term" value="F:serine-type endopeptidase activity"/>
    <property type="evidence" value="ECO:0007669"/>
    <property type="project" value="InterPro"/>
</dbReference>
<evidence type="ECO:0000256" key="1">
    <source>
        <dbReference type="ARBA" id="ARBA00004401"/>
    </source>
</evidence>
<comment type="subcellular location">
    <subcellularLocation>
        <location evidence="1">Cell membrane</location>
        <topology evidence="1">Single-pass type II membrane protein</topology>
    </subcellularLocation>
</comment>
<feature type="active site" evidence="3">
    <location>
        <position position="82"/>
    </location>
</feature>
<evidence type="ECO:0000313" key="5">
    <source>
        <dbReference type="EMBL" id="TMR13900.1"/>
    </source>
</evidence>
<reference evidence="5 6" key="1">
    <citation type="submission" date="2019-05" db="EMBL/GenBank/DDBJ databases">
        <title>Draft genome sequence of Nonomuraea zeae DSM 100528.</title>
        <authorList>
            <person name="Saricaoglu S."/>
            <person name="Isik K."/>
        </authorList>
    </citation>
    <scope>NUCLEOTIDE SEQUENCE [LARGE SCALE GENOMIC DNA]</scope>
    <source>
        <strain evidence="5 6">DSM 100528</strain>
    </source>
</reference>
<dbReference type="PANTHER" id="PTHR43390:SF1">
    <property type="entry name" value="CHLOROPLAST PROCESSING PEPTIDASE"/>
    <property type="match status" value="1"/>
</dbReference>
<feature type="domain" description="Peptidase S26" evidence="4">
    <location>
        <begin position="105"/>
        <end position="138"/>
    </location>
</feature>
<dbReference type="SUPFAM" id="SSF51306">
    <property type="entry name" value="LexA/Signal peptidase"/>
    <property type="match status" value="1"/>
</dbReference>
<organism evidence="5 6">
    <name type="scientific">Nonomuraea zeae</name>
    <dbReference type="NCBI Taxonomy" id="1642303"/>
    <lineage>
        <taxon>Bacteria</taxon>
        <taxon>Bacillati</taxon>
        <taxon>Actinomycetota</taxon>
        <taxon>Actinomycetes</taxon>
        <taxon>Streptosporangiales</taxon>
        <taxon>Streptosporangiaceae</taxon>
        <taxon>Nonomuraea</taxon>
    </lineage>
</organism>
<keyword evidence="6" id="KW-1185">Reference proteome</keyword>
<proteinExistence type="inferred from homology"/>
<gene>
    <name evidence="5" type="ORF">ETD85_57285</name>
</gene>
<dbReference type="CDD" id="cd06530">
    <property type="entry name" value="S26_SPase_I"/>
    <property type="match status" value="1"/>
</dbReference>
<sequence length="162" mass="17287">MNPVASTSVLTVLAACLAVWLLRRRLVIVEVQGDSMAPAYTDGDRVLVGRNTRLRRDDVVVFTHPEAGLDPAGRPGRAMLIKRVVAFAGEPVPHSGDPAPYGGLIPEGHVYVLGDNPVNSADSRLFGPVPTGLIVGGVLRRMSRSHRGDDRRTVPGGFHALP</sequence>
<dbReference type="PANTHER" id="PTHR43390">
    <property type="entry name" value="SIGNAL PEPTIDASE I"/>
    <property type="match status" value="1"/>
</dbReference>
<dbReference type="OrthoDB" id="5518017at2"/>
<dbReference type="EMBL" id="VCKX01000419">
    <property type="protein sequence ID" value="TMR13900.1"/>
    <property type="molecule type" value="Genomic_DNA"/>
</dbReference>
<evidence type="ECO:0000256" key="2">
    <source>
        <dbReference type="ARBA" id="ARBA00009370"/>
    </source>
</evidence>
<evidence type="ECO:0000259" key="4">
    <source>
        <dbReference type="Pfam" id="PF10502"/>
    </source>
</evidence>
<dbReference type="RefSeq" id="WP_138698232.1">
    <property type="nucleotide sequence ID" value="NZ_JBHSAZ010000057.1"/>
</dbReference>
<evidence type="ECO:0000256" key="3">
    <source>
        <dbReference type="PIRSR" id="PIRSR600223-1"/>
    </source>
</evidence>
<dbReference type="GO" id="GO:0006465">
    <property type="term" value="P:signal peptide processing"/>
    <property type="evidence" value="ECO:0007669"/>
    <property type="project" value="InterPro"/>
</dbReference>
<feature type="active site" evidence="3">
    <location>
        <position position="35"/>
    </location>
</feature>
<feature type="domain" description="Peptidase S26" evidence="4">
    <location>
        <begin position="9"/>
        <end position="95"/>
    </location>
</feature>
<dbReference type="AlphaFoldDB" id="A0A5S4FAB3"/>
<dbReference type="PRINTS" id="PR00727">
    <property type="entry name" value="LEADERPTASE"/>
</dbReference>
<comment type="caution">
    <text evidence="5">The sequence shown here is derived from an EMBL/GenBank/DDBJ whole genome shotgun (WGS) entry which is preliminary data.</text>
</comment>
<dbReference type="InterPro" id="IPR000223">
    <property type="entry name" value="Pept_S26A_signal_pept_1"/>
</dbReference>
<comment type="similarity">
    <text evidence="2">Belongs to the peptidase S26 family.</text>
</comment>
<evidence type="ECO:0000313" key="6">
    <source>
        <dbReference type="Proteomes" id="UP000306628"/>
    </source>
</evidence>
<dbReference type="Pfam" id="PF10502">
    <property type="entry name" value="Peptidase_S26"/>
    <property type="match status" value="2"/>
</dbReference>
<accession>A0A5S4FAB3</accession>
<dbReference type="InterPro" id="IPR019533">
    <property type="entry name" value="Peptidase_S26"/>
</dbReference>
<dbReference type="Proteomes" id="UP000306628">
    <property type="component" value="Unassembled WGS sequence"/>
</dbReference>